<dbReference type="InterPro" id="IPR001254">
    <property type="entry name" value="Trypsin_dom"/>
</dbReference>
<dbReference type="GO" id="GO:0004252">
    <property type="term" value="F:serine-type endopeptidase activity"/>
    <property type="evidence" value="ECO:0007669"/>
    <property type="project" value="InterPro"/>
</dbReference>
<evidence type="ECO:0000313" key="3">
    <source>
        <dbReference type="Proteomes" id="UP000324222"/>
    </source>
</evidence>
<feature type="domain" description="Peptidase S1" evidence="1">
    <location>
        <begin position="54"/>
        <end position="83"/>
    </location>
</feature>
<organism evidence="2 3">
    <name type="scientific">Portunus trituberculatus</name>
    <name type="common">Swimming crab</name>
    <name type="synonym">Neptunus trituberculatus</name>
    <dbReference type="NCBI Taxonomy" id="210409"/>
    <lineage>
        <taxon>Eukaryota</taxon>
        <taxon>Metazoa</taxon>
        <taxon>Ecdysozoa</taxon>
        <taxon>Arthropoda</taxon>
        <taxon>Crustacea</taxon>
        <taxon>Multicrustacea</taxon>
        <taxon>Malacostraca</taxon>
        <taxon>Eumalacostraca</taxon>
        <taxon>Eucarida</taxon>
        <taxon>Decapoda</taxon>
        <taxon>Pleocyemata</taxon>
        <taxon>Brachyura</taxon>
        <taxon>Eubrachyura</taxon>
        <taxon>Portunoidea</taxon>
        <taxon>Portunidae</taxon>
        <taxon>Portuninae</taxon>
        <taxon>Portunus</taxon>
    </lineage>
</organism>
<name>A0A5B7JS49_PORTR</name>
<dbReference type="GO" id="GO:0006508">
    <property type="term" value="P:proteolysis"/>
    <property type="evidence" value="ECO:0007669"/>
    <property type="project" value="InterPro"/>
</dbReference>
<dbReference type="InterPro" id="IPR009003">
    <property type="entry name" value="Peptidase_S1_PA"/>
</dbReference>
<proteinExistence type="predicted"/>
<protein>
    <recommendedName>
        <fullName evidence="1">Peptidase S1 domain-containing protein</fullName>
    </recommendedName>
</protein>
<dbReference type="Gene3D" id="2.40.10.10">
    <property type="entry name" value="Trypsin-like serine proteases"/>
    <property type="match status" value="1"/>
</dbReference>
<dbReference type="EMBL" id="VSRR010124183">
    <property type="protein sequence ID" value="MPD00742.1"/>
    <property type="molecule type" value="Genomic_DNA"/>
</dbReference>
<comment type="caution">
    <text evidence="2">The sequence shown here is derived from an EMBL/GenBank/DDBJ whole genome shotgun (WGS) entry which is preliminary data.</text>
</comment>
<evidence type="ECO:0000313" key="2">
    <source>
        <dbReference type="EMBL" id="MPD00742.1"/>
    </source>
</evidence>
<sequence>MNLETCHGTEEVKISANRSFLLVPEYITNLSLPLPVRQVSIERKVLRNVGISDKLQVDRSASQWCTGVLLDHYHVLTAASCVLPSDRLGRQL</sequence>
<dbReference type="InterPro" id="IPR043504">
    <property type="entry name" value="Peptidase_S1_PA_chymotrypsin"/>
</dbReference>
<reference evidence="2 3" key="1">
    <citation type="submission" date="2019-05" db="EMBL/GenBank/DDBJ databases">
        <title>Another draft genome of Portunus trituberculatus and its Hox gene families provides insights of decapod evolution.</title>
        <authorList>
            <person name="Jeong J.-H."/>
            <person name="Song I."/>
            <person name="Kim S."/>
            <person name="Choi T."/>
            <person name="Kim D."/>
            <person name="Ryu S."/>
            <person name="Kim W."/>
        </authorList>
    </citation>
    <scope>NUCLEOTIDE SEQUENCE [LARGE SCALE GENOMIC DNA]</scope>
    <source>
        <tissue evidence="2">Muscle</tissue>
    </source>
</reference>
<dbReference type="Pfam" id="PF00089">
    <property type="entry name" value="Trypsin"/>
    <property type="match status" value="1"/>
</dbReference>
<dbReference type="Proteomes" id="UP000324222">
    <property type="component" value="Unassembled WGS sequence"/>
</dbReference>
<dbReference type="AlphaFoldDB" id="A0A5B7JS49"/>
<gene>
    <name evidence="2" type="ORF">E2C01_096236</name>
</gene>
<dbReference type="OrthoDB" id="7726766at2759"/>
<dbReference type="SUPFAM" id="SSF50494">
    <property type="entry name" value="Trypsin-like serine proteases"/>
    <property type="match status" value="1"/>
</dbReference>
<evidence type="ECO:0000259" key="1">
    <source>
        <dbReference type="Pfam" id="PF00089"/>
    </source>
</evidence>
<keyword evidence="3" id="KW-1185">Reference proteome</keyword>
<accession>A0A5B7JS49</accession>